<dbReference type="RefSeq" id="WP_013377794.1">
    <property type="nucleotide sequence ID" value="NC_014623.1"/>
</dbReference>
<proteinExistence type="predicted"/>
<dbReference type="Gene3D" id="3.40.50.300">
    <property type="entry name" value="P-loop containing nucleotide triphosphate hydrolases"/>
    <property type="match status" value="2"/>
</dbReference>
<dbReference type="GO" id="GO:0004386">
    <property type="term" value="F:helicase activity"/>
    <property type="evidence" value="ECO:0007669"/>
    <property type="project" value="UniProtKB-KW"/>
</dbReference>
<dbReference type="AlphaFoldDB" id="E3FEH8"/>
<protein>
    <submittedName>
        <fullName evidence="7">Dead/deah box helicase domain protein</fullName>
    </submittedName>
</protein>
<evidence type="ECO:0000259" key="6">
    <source>
        <dbReference type="PROSITE" id="PS51194"/>
    </source>
</evidence>
<dbReference type="Pfam" id="PF00271">
    <property type="entry name" value="Helicase_C"/>
    <property type="match status" value="1"/>
</dbReference>
<keyword evidence="3 7" id="KW-0347">Helicase</keyword>
<dbReference type="OrthoDB" id="9815222at2"/>
<dbReference type="InterPro" id="IPR001650">
    <property type="entry name" value="Helicase_C-like"/>
</dbReference>
<evidence type="ECO:0000313" key="7">
    <source>
        <dbReference type="EMBL" id="ADO75134.1"/>
    </source>
</evidence>
<keyword evidence="4" id="KW-0067">ATP-binding</keyword>
<keyword evidence="8" id="KW-1185">Reference proteome</keyword>
<dbReference type="SUPFAM" id="SSF52540">
    <property type="entry name" value="P-loop containing nucleoside triphosphate hydrolases"/>
    <property type="match status" value="1"/>
</dbReference>
<dbReference type="eggNOG" id="COG1204">
    <property type="taxonomic scope" value="Bacteria"/>
</dbReference>
<dbReference type="CDD" id="cd17921">
    <property type="entry name" value="DEXHc_Ski2"/>
    <property type="match status" value="1"/>
</dbReference>
<dbReference type="InterPro" id="IPR011545">
    <property type="entry name" value="DEAD/DEAH_box_helicase_dom"/>
</dbReference>
<dbReference type="GO" id="GO:0003676">
    <property type="term" value="F:nucleic acid binding"/>
    <property type="evidence" value="ECO:0007669"/>
    <property type="project" value="InterPro"/>
</dbReference>
<dbReference type="EMBL" id="CP002271">
    <property type="protein sequence ID" value="ADO75134.1"/>
    <property type="molecule type" value="Genomic_DNA"/>
</dbReference>
<feature type="domain" description="Helicase ATP-binding" evidence="5">
    <location>
        <begin position="157"/>
        <end position="306"/>
    </location>
</feature>
<keyword evidence="1" id="KW-0547">Nucleotide-binding</keyword>
<dbReference type="SMART" id="SM00490">
    <property type="entry name" value="HELICc"/>
    <property type="match status" value="1"/>
</dbReference>
<accession>E3FEH8</accession>
<feature type="domain" description="Helicase C-terminal" evidence="6">
    <location>
        <begin position="419"/>
        <end position="582"/>
    </location>
</feature>
<dbReference type="GO" id="GO:0005524">
    <property type="term" value="F:ATP binding"/>
    <property type="evidence" value="ECO:0007669"/>
    <property type="project" value="UniProtKB-KW"/>
</dbReference>
<evidence type="ECO:0000256" key="2">
    <source>
        <dbReference type="ARBA" id="ARBA00022801"/>
    </source>
</evidence>
<dbReference type="Pfam" id="PF00270">
    <property type="entry name" value="DEAD"/>
    <property type="match status" value="1"/>
</dbReference>
<dbReference type="STRING" id="378806.STAUR_7378"/>
<evidence type="ECO:0000256" key="4">
    <source>
        <dbReference type="ARBA" id="ARBA00022840"/>
    </source>
</evidence>
<dbReference type="PANTHER" id="PTHR47961:SF8">
    <property type="entry name" value="DEXH-BOX ATP-DEPENDENT RNA HELICASE DEXH15 CHLOROPLASTIC"/>
    <property type="match status" value="1"/>
</dbReference>
<keyword evidence="2" id="KW-0378">Hydrolase</keyword>
<evidence type="ECO:0000259" key="5">
    <source>
        <dbReference type="PROSITE" id="PS51192"/>
    </source>
</evidence>
<dbReference type="GO" id="GO:0016787">
    <property type="term" value="F:hydrolase activity"/>
    <property type="evidence" value="ECO:0007669"/>
    <property type="project" value="UniProtKB-KW"/>
</dbReference>
<dbReference type="Proteomes" id="UP000001351">
    <property type="component" value="Chromosome"/>
</dbReference>
<dbReference type="PROSITE" id="PS51194">
    <property type="entry name" value="HELICASE_CTER"/>
    <property type="match status" value="1"/>
</dbReference>
<dbReference type="PROSITE" id="PS51192">
    <property type="entry name" value="HELICASE_ATP_BIND_1"/>
    <property type="match status" value="1"/>
</dbReference>
<dbReference type="KEGG" id="sur:STAUR_7378"/>
<evidence type="ECO:0000256" key="3">
    <source>
        <dbReference type="ARBA" id="ARBA00022806"/>
    </source>
</evidence>
<dbReference type="InterPro" id="IPR050474">
    <property type="entry name" value="Hel308_SKI2-like"/>
</dbReference>
<dbReference type="InterPro" id="IPR014001">
    <property type="entry name" value="Helicase_ATP-bd"/>
</dbReference>
<dbReference type="HOGENOM" id="CLU_016339_0_0_7"/>
<dbReference type="PANTHER" id="PTHR47961">
    <property type="entry name" value="DNA POLYMERASE THETA, PUTATIVE (AFU_ORTHOLOGUE AFUA_1G05260)-RELATED"/>
    <property type="match status" value="1"/>
</dbReference>
<name>E3FEH8_STIAD</name>
<organism evidence="7 8">
    <name type="scientific">Stigmatella aurantiaca (strain DW4/3-1)</name>
    <dbReference type="NCBI Taxonomy" id="378806"/>
    <lineage>
        <taxon>Bacteria</taxon>
        <taxon>Pseudomonadati</taxon>
        <taxon>Myxococcota</taxon>
        <taxon>Myxococcia</taxon>
        <taxon>Myxococcales</taxon>
        <taxon>Cystobacterineae</taxon>
        <taxon>Archangiaceae</taxon>
        <taxon>Stigmatella</taxon>
    </lineage>
</organism>
<reference evidence="7 8" key="1">
    <citation type="journal article" date="2011" name="Mol. Biol. Evol.">
        <title>Comparative genomic analysis of fruiting body formation in Myxococcales.</title>
        <authorList>
            <person name="Huntley S."/>
            <person name="Hamann N."/>
            <person name="Wegener-Feldbrugge S."/>
            <person name="Treuner-Lange A."/>
            <person name="Kube M."/>
            <person name="Reinhardt R."/>
            <person name="Klages S."/>
            <person name="Muller R."/>
            <person name="Ronning C.M."/>
            <person name="Nierman W.C."/>
            <person name="Sogaard-Andersen L."/>
        </authorList>
    </citation>
    <scope>NUCLEOTIDE SEQUENCE [LARGE SCALE GENOMIC DNA]</scope>
    <source>
        <strain evidence="7 8">DW4/3-1</strain>
    </source>
</reference>
<evidence type="ECO:0000256" key="1">
    <source>
        <dbReference type="ARBA" id="ARBA00022741"/>
    </source>
</evidence>
<dbReference type="SMART" id="SM00487">
    <property type="entry name" value="DEXDc"/>
    <property type="match status" value="1"/>
</dbReference>
<evidence type="ECO:0000313" key="8">
    <source>
        <dbReference type="Proteomes" id="UP000001351"/>
    </source>
</evidence>
<sequence>MALRDLGPWLLDVPGFRRQADKVLVDAACGELGTDFVRLDQHRDLEHDWRYLLLAASVLAQSTDGRCQLAALRIAQSCLSGANATEVQRDSAALVLDALANHPAIKLAENRQLLKPSFVTRLPGAALIEYTRRWYENSVAVHGNKLLRVNRFQRRLWDEVRNQGWMSVSAPTSAGKSFILARWICELMRTSTVATVVYVVPTRALISQVERDLRDLFKDEGLQDVSVSALPILKADSDAEPVRRRVFVFTQERLHILLSAKPDLAVRALIVDEAHKVGDRQRGVLLQDVIERVSAENPELRVLFASPMTSNPGLLLEDAAGGPANPAFASDDVTVAQNLFWVSQRPRRTTEWDVSLCERSETIALGTVSLKASPTPASKRLPFVAHAISATSPGNIVYVNRAADAETVAGQLYGLMGVDCEAEEGAALKELIELAQHVVHKKFLLATYLRRGVAFHYGNMPLLLREEIERLFTEGIIKYLVCTSTLIEGVNMACRNIFMRGPTKGIGNPLSAEDFWNLAGRAGRWGKEFQGNIFCVDADRKEIWGENGPPRERTRQPIRRTTDEVLRIEVAPQFVKFIKDGAPLETLKEHPEFEPVFAYLAGVHVRYGGLLEARWAGRYDETMLSELAAVVEEAVDGLAIEHDIIVRNPGISPFALDELLKYFREREGDVEELLPSEPSSKDAAKVYAGIFGRLCRRACPKLGPEGPRAFVLALLVTRWMSGFPLSRLIDDRLKRKGDDKAAAEIRNVMNDVEQIARFEAPRGLSAYCDVLRQFLREVEREDLIERIPPFNVFLELGVSLQTQIALIGVGLSRTSSVALSEIITEDKLTEPQVLQWLRDNEELWRNFPLPSLVKKEVERVLNQHKERAGVKEASS</sequence>
<dbReference type="InterPro" id="IPR027417">
    <property type="entry name" value="P-loop_NTPase"/>
</dbReference>
<gene>
    <name evidence="7" type="ordered locus">STAUR_7378</name>
</gene>